<dbReference type="GO" id="GO:0016226">
    <property type="term" value="P:iron-sulfur cluster assembly"/>
    <property type="evidence" value="ECO:0007669"/>
    <property type="project" value="InterPro"/>
</dbReference>
<comment type="similarity">
    <text evidence="1">Belongs to the HesB/IscA family.</text>
</comment>
<evidence type="ECO:0000313" key="3">
    <source>
        <dbReference type="EMBL" id="OGI42243.1"/>
    </source>
</evidence>
<sequence length="107" mass="11379">MLEILLTVRAAERVQALIAKQGGVALRVGLRKVGCAGMAYTFDIAQEITSTERVFEQHGAKLAVDAAALPCLAGATLDYAREGLKETFKFSNPNEKSACGCGESVNF</sequence>
<accession>A0A1F6TAU4</accession>
<name>A0A1F6TAU4_9PROT</name>
<dbReference type="Gene3D" id="2.60.300.12">
    <property type="entry name" value="HesB-like domain"/>
    <property type="match status" value="1"/>
</dbReference>
<dbReference type="PANTHER" id="PTHR10072">
    <property type="entry name" value="IRON-SULFUR CLUSTER ASSEMBLY PROTEIN"/>
    <property type="match status" value="1"/>
</dbReference>
<dbReference type="SUPFAM" id="SSF89360">
    <property type="entry name" value="HesB-like domain"/>
    <property type="match status" value="1"/>
</dbReference>
<dbReference type="STRING" id="1817758.A2150_06370"/>
<dbReference type="InterPro" id="IPR016092">
    <property type="entry name" value="ATAP"/>
</dbReference>
<dbReference type="AlphaFoldDB" id="A0A1F6TAU4"/>
<protein>
    <submittedName>
        <fullName evidence="3">Iron-sulfur cluster assembly protein IscA</fullName>
    </submittedName>
</protein>
<evidence type="ECO:0000256" key="1">
    <source>
        <dbReference type="ARBA" id="ARBA00006718"/>
    </source>
</evidence>
<dbReference type="InterPro" id="IPR000361">
    <property type="entry name" value="ATAP_core_dom"/>
</dbReference>
<dbReference type="EMBL" id="MFSS01000095">
    <property type="protein sequence ID" value="OGI42243.1"/>
    <property type="molecule type" value="Genomic_DNA"/>
</dbReference>
<proteinExistence type="inferred from homology"/>
<dbReference type="InterPro" id="IPR035903">
    <property type="entry name" value="HesB-like_dom_sf"/>
</dbReference>
<reference evidence="3 4" key="1">
    <citation type="journal article" date="2016" name="Nat. Commun.">
        <title>Thousands of microbial genomes shed light on interconnected biogeochemical processes in an aquifer system.</title>
        <authorList>
            <person name="Anantharaman K."/>
            <person name="Brown C.T."/>
            <person name="Hug L.A."/>
            <person name="Sharon I."/>
            <person name="Castelle C.J."/>
            <person name="Probst A.J."/>
            <person name="Thomas B.C."/>
            <person name="Singh A."/>
            <person name="Wilkins M.J."/>
            <person name="Karaoz U."/>
            <person name="Brodie E.L."/>
            <person name="Williams K.H."/>
            <person name="Hubbard S.S."/>
            <person name="Banfield J.F."/>
        </authorList>
    </citation>
    <scope>NUCLEOTIDE SEQUENCE [LARGE SCALE GENOMIC DNA]</scope>
</reference>
<evidence type="ECO:0000313" key="4">
    <source>
        <dbReference type="Proteomes" id="UP000177925"/>
    </source>
</evidence>
<dbReference type="InterPro" id="IPR050322">
    <property type="entry name" value="Fe-S_cluster_asmbl/transfer"/>
</dbReference>
<feature type="domain" description="Core" evidence="2">
    <location>
        <begin position="3"/>
        <end position="103"/>
    </location>
</feature>
<dbReference type="GO" id="GO:0051537">
    <property type="term" value="F:2 iron, 2 sulfur cluster binding"/>
    <property type="evidence" value="ECO:0007669"/>
    <property type="project" value="TreeGrafter"/>
</dbReference>
<dbReference type="Pfam" id="PF01521">
    <property type="entry name" value="Fe-S_biosyn"/>
    <property type="match status" value="1"/>
</dbReference>
<comment type="caution">
    <text evidence="3">The sequence shown here is derived from an EMBL/GenBank/DDBJ whole genome shotgun (WGS) entry which is preliminary data.</text>
</comment>
<gene>
    <name evidence="3" type="ORF">A2150_06370</name>
</gene>
<dbReference type="Proteomes" id="UP000177925">
    <property type="component" value="Unassembled WGS sequence"/>
</dbReference>
<dbReference type="NCBIfam" id="TIGR00049">
    <property type="entry name" value="iron-sulfur cluster assembly accessory protein"/>
    <property type="match status" value="1"/>
</dbReference>
<organism evidence="3 4">
    <name type="scientific">Candidatus Muproteobacteria bacterium RBG_16_64_11</name>
    <dbReference type="NCBI Taxonomy" id="1817758"/>
    <lineage>
        <taxon>Bacteria</taxon>
        <taxon>Pseudomonadati</taxon>
        <taxon>Pseudomonadota</taxon>
        <taxon>Candidatus Muproteobacteria</taxon>
    </lineage>
</organism>
<evidence type="ECO:0000259" key="2">
    <source>
        <dbReference type="Pfam" id="PF01521"/>
    </source>
</evidence>
<dbReference type="PANTHER" id="PTHR10072:SF41">
    <property type="entry name" value="IRON-SULFUR CLUSTER ASSEMBLY 1 HOMOLOG, MITOCHONDRIAL"/>
    <property type="match status" value="1"/>
</dbReference>
<dbReference type="GO" id="GO:0005829">
    <property type="term" value="C:cytosol"/>
    <property type="evidence" value="ECO:0007669"/>
    <property type="project" value="TreeGrafter"/>
</dbReference>